<evidence type="ECO:0000256" key="11">
    <source>
        <dbReference type="SAM" id="Phobius"/>
    </source>
</evidence>
<dbReference type="InterPro" id="IPR040690">
    <property type="entry name" value="FtsX_ECD"/>
</dbReference>
<feature type="domain" description="FtsX extracellular" evidence="13">
    <location>
        <begin position="59"/>
        <end position="147"/>
    </location>
</feature>
<dbReference type="PANTHER" id="PTHR47755:SF1">
    <property type="entry name" value="CELL DIVISION PROTEIN FTSX"/>
    <property type="match status" value="1"/>
</dbReference>
<evidence type="ECO:0000256" key="10">
    <source>
        <dbReference type="PIRNR" id="PIRNR003097"/>
    </source>
</evidence>
<dbReference type="Gene3D" id="3.30.70.3040">
    <property type="match status" value="1"/>
</dbReference>
<organism evidence="14 15">
    <name type="scientific">Candidatus Kaiserbacteria bacterium CG10_big_fil_rev_8_21_14_0_10_49_17</name>
    <dbReference type="NCBI Taxonomy" id="1974609"/>
    <lineage>
        <taxon>Bacteria</taxon>
        <taxon>Candidatus Kaiseribacteriota</taxon>
    </lineage>
</organism>
<sequence length="308" mass="34173">MLWTNTKRILRSGFVSFWRNSFVSLASILVMSITLFMIGSLIFAGALLNSTLEQLKNKVDVNVYFITSADEGSILALKNSLEALPEVAEVTYTTRDEALAAFRLRHADDQLTLQALEELSDNPLGANLSIKAKETSQYEGIANFLEEHRTDAGTDGDIISKINFFQNKIAIERLTKIIDSAERFGFAIIIFLAVASVAITFNTIRLAIYTARDEISVMKLVGASNAYIRGPFVFEGILYGLISAAITLVLFYPITLSLGPVTEGFFSDLNLFHYYSSNFFRLLLIIVGTGVLLGALSSYLAVRRYLRQ</sequence>
<dbReference type="GO" id="GO:0005886">
    <property type="term" value="C:plasma membrane"/>
    <property type="evidence" value="ECO:0007669"/>
    <property type="project" value="UniProtKB-SubCell"/>
</dbReference>
<dbReference type="InterPro" id="IPR003838">
    <property type="entry name" value="ABC3_permease_C"/>
</dbReference>
<evidence type="ECO:0000256" key="5">
    <source>
        <dbReference type="ARBA" id="ARBA00022618"/>
    </source>
</evidence>
<keyword evidence="6 11" id="KW-0812">Transmembrane</keyword>
<comment type="caution">
    <text evidence="14">The sequence shown here is derived from an EMBL/GenBank/DDBJ whole genome shotgun (WGS) entry which is preliminary data.</text>
</comment>
<keyword evidence="5 10" id="KW-0132">Cell division</keyword>
<feature type="transmembrane region" description="Helical" evidence="11">
    <location>
        <begin position="184"/>
        <end position="211"/>
    </location>
</feature>
<evidence type="ECO:0000256" key="6">
    <source>
        <dbReference type="ARBA" id="ARBA00022692"/>
    </source>
</evidence>
<evidence type="ECO:0000256" key="2">
    <source>
        <dbReference type="ARBA" id="ARBA00007379"/>
    </source>
</evidence>
<keyword evidence="8 10" id="KW-0472">Membrane</keyword>
<keyword evidence="7 11" id="KW-1133">Transmembrane helix</keyword>
<dbReference type="Pfam" id="PF02687">
    <property type="entry name" value="FtsX"/>
    <property type="match status" value="1"/>
</dbReference>
<name>A0A2M6WE33_9BACT</name>
<protein>
    <recommendedName>
        <fullName evidence="3 10">Cell division protein FtsX</fullName>
    </recommendedName>
</protein>
<proteinExistence type="inferred from homology"/>
<dbReference type="Proteomes" id="UP000228809">
    <property type="component" value="Unassembled WGS sequence"/>
</dbReference>
<keyword evidence="4 10" id="KW-1003">Cell membrane</keyword>
<accession>A0A2M6WE33</accession>
<evidence type="ECO:0000313" key="14">
    <source>
        <dbReference type="EMBL" id="PIT91048.1"/>
    </source>
</evidence>
<evidence type="ECO:0000256" key="8">
    <source>
        <dbReference type="ARBA" id="ARBA00023136"/>
    </source>
</evidence>
<reference evidence="15" key="1">
    <citation type="submission" date="2017-09" db="EMBL/GenBank/DDBJ databases">
        <title>Depth-based differentiation of microbial function through sediment-hosted aquifers and enrichment of novel symbionts in the deep terrestrial subsurface.</title>
        <authorList>
            <person name="Probst A.J."/>
            <person name="Ladd B."/>
            <person name="Jarett J.K."/>
            <person name="Geller-Mcgrath D.E."/>
            <person name="Sieber C.M.K."/>
            <person name="Emerson J.B."/>
            <person name="Anantharaman K."/>
            <person name="Thomas B.C."/>
            <person name="Malmstrom R."/>
            <person name="Stieglmeier M."/>
            <person name="Klingl A."/>
            <person name="Woyke T."/>
            <person name="Ryan C.M."/>
            <person name="Banfield J.F."/>
        </authorList>
    </citation>
    <scope>NUCLEOTIDE SEQUENCE [LARGE SCALE GENOMIC DNA]</scope>
</reference>
<evidence type="ECO:0000256" key="3">
    <source>
        <dbReference type="ARBA" id="ARBA00021907"/>
    </source>
</evidence>
<dbReference type="GO" id="GO:0051301">
    <property type="term" value="P:cell division"/>
    <property type="evidence" value="ECO:0007669"/>
    <property type="project" value="UniProtKB-KW"/>
</dbReference>
<feature type="transmembrane region" description="Helical" evidence="11">
    <location>
        <begin position="279"/>
        <end position="302"/>
    </location>
</feature>
<comment type="similarity">
    <text evidence="2 10">Belongs to the ABC-4 integral membrane protein family. FtsX subfamily.</text>
</comment>
<feature type="transmembrane region" description="Helical" evidence="11">
    <location>
        <begin position="21"/>
        <end position="48"/>
    </location>
</feature>
<evidence type="ECO:0000313" key="15">
    <source>
        <dbReference type="Proteomes" id="UP000228809"/>
    </source>
</evidence>
<evidence type="ECO:0000256" key="1">
    <source>
        <dbReference type="ARBA" id="ARBA00004651"/>
    </source>
</evidence>
<dbReference type="Pfam" id="PF18075">
    <property type="entry name" value="FtsX_ECD"/>
    <property type="match status" value="1"/>
</dbReference>
<evidence type="ECO:0000259" key="12">
    <source>
        <dbReference type="Pfam" id="PF02687"/>
    </source>
</evidence>
<evidence type="ECO:0000259" key="13">
    <source>
        <dbReference type="Pfam" id="PF18075"/>
    </source>
</evidence>
<dbReference type="PIRSF" id="PIRSF003097">
    <property type="entry name" value="FtsX"/>
    <property type="match status" value="1"/>
</dbReference>
<dbReference type="InterPro" id="IPR004513">
    <property type="entry name" value="FtsX"/>
</dbReference>
<evidence type="ECO:0000256" key="7">
    <source>
        <dbReference type="ARBA" id="ARBA00022989"/>
    </source>
</evidence>
<gene>
    <name evidence="14" type="ORF">COU17_02680</name>
</gene>
<dbReference type="AlphaFoldDB" id="A0A2M6WE33"/>
<feature type="domain" description="ABC3 transporter permease C-terminal" evidence="12">
    <location>
        <begin position="187"/>
        <end position="307"/>
    </location>
</feature>
<keyword evidence="9 10" id="KW-0131">Cell cycle</keyword>
<dbReference type="PANTHER" id="PTHR47755">
    <property type="entry name" value="CELL DIVISION PROTEIN FTSX"/>
    <property type="match status" value="1"/>
</dbReference>
<evidence type="ECO:0000256" key="9">
    <source>
        <dbReference type="ARBA" id="ARBA00023306"/>
    </source>
</evidence>
<feature type="transmembrane region" description="Helical" evidence="11">
    <location>
        <begin position="232"/>
        <end position="259"/>
    </location>
</feature>
<evidence type="ECO:0000256" key="4">
    <source>
        <dbReference type="ARBA" id="ARBA00022475"/>
    </source>
</evidence>
<dbReference type="EMBL" id="PFBJ01000013">
    <property type="protein sequence ID" value="PIT91048.1"/>
    <property type="molecule type" value="Genomic_DNA"/>
</dbReference>
<comment type="subcellular location">
    <subcellularLocation>
        <location evidence="1">Cell membrane</location>
        <topology evidence="1">Multi-pass membrane protein</topology>
    </subcellularLocation>
</comment>